<evidence type="ECO:0000256" key="3">
    <source>
        <dbReference type="ARBA" id="ARBA00023163"/>
    </source>
</evidence>
<feature type="region of interest" description="Disordered" evidence="5">
    <location>
        <begin position="143"/>
        <end position="171"/>
    </location>
</feature>
<feature type="compositionally biased region" description="Basic and acidic residues" evidence="5">
    <location>
        <begin position="145"/>
        <end position="155"/>
    </location>
</feature>
<gene>
    <name evidence="6" type="ORF">COCNU_11G012900</name>
</gene>
<proteinExistence type="predicted"/>
<keyword evidence="7" id="KW-1185">Reference proteome</keyword>
<dbReference type="PANTHER" id="PTHR21277:SF5">
    <property type="entry name" value="TRANSCRIPTIONAL ADAPTER 1"/>
    <property type="match status" value="1"/>
</dbReference>
<protein>
    <recommendedName>
        <fullName evidence="8">Transcriptional coactivator Hfi1/Transcriptional adapter 1</fullName>
    </recommendedName>
</protein>
<dbReference type="CDD" id="cd22933">
    <property type="entry name" value="HFD_HFI1"/>
    <property type="match status" value="1"/>
</dbReference>
<organism evidence="6 7">
    <name type="scientific">Cocos nucifera</name>
    <name type="common">Coconut palm</name>
    <dbReference type="NCBI Taxonomy" id="13894"/>
    <lineage>
        <taxon>Eukaryota</taxon>
        <taxon>Viridiplantae</taxon>
        <taxon>Streptophyta</taxon>
        <taxon>Embryophyta</taxon>
        <taxon>Tracheophyta</taxon>
        <taxon>Spermatophyta</taxon>
        <taxon>Magnoliopsida</taxon>
        <taxon>Liliopsida</taxon>
        <taxon>Arecaceae</taxon>
        <taxon>Arecoideae</taxon>
        <taxon>Cocoseae</taxon>
        <taxon>Attaleinae</taxon>
        <taxon>Cocos</taxon>
    </lineage>
</organism>
<dbReference type="Proteomes" id="UP000797356">
    <property type="component" value="Chromosome 11"/>
</dbReference>
<feature type="compositionally biased region" description="Basic and acidic residues" evidence="5">
    <location>
        <begin position="206"/>
        <end position="218"/>
    </location>
</feature>
<dbReference type="EMBL" id="CM017882">
    <property type="protein sequence ID" value="KAG1364463.1"/>
    <property type="molecule type" value="Genomic_DNA"/>
</dbReference>
<keyword evidence="2" id="KW-0805">Transcription regulation</keyword>
<feature type="region of interest" description="Disordered" evidence="5">
    <location>
        <begin position="93"/>
        <end position="119"/>
    </location>
</feature>
<keyword evidence="4" id="KW-0539">Nucleus</keyword>
<dbReference type="AlphaFoldDB" id="A0A8K0NA55"/>
<accession>A0A8K0NA55</accession>
<feature type="region of interest" description="Disordered" evidence="5">
    <location>
        <begin position="187"/>
        <end position="218"/>
    </location>
</feature>
<evidence type="ECO:0000256" key="5">
    <source>
        <dbReference type="SAM" id="MobiDB-lite"/>
    </source>
</evidence>
<evidence type="ECO:0000256" key="2">
    <source>
        <dbReference type="ARBA" id="ARBA00023015"/>
    </source>
</evidence>
<keyword evidence="3" id="KW-0804">Transcription</keyword>
<name>A0A8K0NA55_COCNU</name>
<evidence type="ECO:0000256" key="4">
    <source>
        <dbReference type="ARBA" id="ARBA00023242"/>
    </source>
</evidence>
<dbReference type="GO" id="GO:0000124">
    <property type="term" value="C:SAGA complex"/>
    <property type="evidence" value="ECO:0007669"/>
    <property type="project" value="TreeGrafter"/>
</dbReference>
<evidence type="ECO:0000256" key="1">
    <source>
        <dbReference type="ARBA" id="ARBA00004123"/>
    </source>
</evidence>
<sequence>MPPPPQPPPPPTQQHSRTNLGDLKSQIAKRLGLERAQRYFGYLNGLLSQKLSKPEFNKLCLLTLGRENVPLHNQLIRSILINACQAKSPPPVLHDKGASKPVGAVAKNSPHIGDSFNSSPAPIAPASMWSNGDIFPPSPRKFRSVIRDRKIKDRPSPLGPNGRSEVAALQSSVPADVVTVRENGELNSCDSKRPLQHQQGGPTDQPAKRVRTEKPSPVERDFVHSKGLAEVVVLEDREDLEHMDDLNSARGPLQAPLGIPFCPASVGGARRSLLLAATVSSSGFSSSYDCGELCHTEVLKQRMEKITEAQVLGEVTMDSANLLNNGLDAYLKRLIKSCAEIVRARKGHEPIKQLAYKQQPHGKPINGVWLENHMQVQRSGGPLESTHELKNHCSISLQDFKVAMELNSQQLGEDWPLLIEKICLRSFEE</sequence>
<dbReference type="GO" id="GO:0003713">
    <property type="term" value="F:transcription coactivator activity"/>
    <property type="evidence" value="ECO:0007669"/>
    <property type="project" value="TreeGrafter"/>
</dbReference>
<evidence type="ECO:0008006" key="8">
    <source>
        <dbReference type="Google" id="ProtNLM"/>
    </source>
</evidence>
<reference evidence="6" key="2">
    <citation type="submission" date="2019-07" db="EMBL/GenBank/DDBJ databases">
        <authorList>
            <person name="Yang Y."/>
            <person name="Bocs S."/>
            <person name="Baudouin L."/>
        </authorList>
    </citation>
    <scope>NUCLEOTIDE SEQUENCE</scope>
    <source>
        <tissue evidence="6">Spear leaf of Hainan Tall coconut</tissue>
    </source>
</reference>
<reference evidence="6" key="1">
    <citation type="journal article" date="2017" name="Gigascience">
        <title>The genome draft of coconut (Cocos nucifera).</title>
        <authorList>
            <person name="Xiao Y."/>
            <person name="Xu P."/>
            <person name="Fan H."/>
            <person name="Baudouin L."/>
            <person name="Xia W."/>
            <person name="Bocs S."/>
            <person name="Xu J."/>
            <person name="Li Q."/>
            <person name="Guo A."/>
            <person name="Zhou L."/>
            <person name="Li J."/>
            <person name="Wu Y."/>
            <person name="Ma Z."/>
            <person name="Armero A."/>
            <person name="Issali A.E."/>
            <person name="Liu N."/>
            <person name="Peng M."/>
            <person name="Yang Y."/>
        </authorList>
    </citation>
    <scope>NUCLEOTIDE SEQUENCE</scope>
    <source>
        <tissue evidence="6">Spear leaf of Hainan Tall coconut</tissue>
    </source>
</reference>
<evidence type="ECO:0000313" key="6">
    <source>
        <dbReference type="EMBL" id="KAG1364463.1"/>
    </source>
</evidence>
<dbReference type="InterPro" id="IPR024738">
    <property type="entry name" value="Hfi1/Tada1"/>
</dbReference>
<dbReference type="Pfam" id="PF12767">
    <property type="entry name" value="SAGA-Tad1"/>
    <property type="match status" value="1"/>
</dbReference>
<comment type="subcellular location">
    <subcellularLocation>
        <location evidence="1">Nucleus</location>
    </subcellularLocation>
</comment>
<evidence type="ECO:0000313" key="7">
    <source>
        <dbReference type="Proteomes" id="UP000797356"/>
    </source>
</evidence>
<comment type="caution">
    <text evidence="6">The sequence shown here is derived from an EMBL/GenBank/DDBJ whole genome shotgun (WGS) entry which is preliminary data.</text>
</comment>
<dbReference type="OrthoDB" id="10264870at2759"/>
<dbReference type="GO" id="GO:0005634">
    <property type="term" value="C:nucleus"/>
    <property type="evidence" value="ECO:0007669"/>
    <property type="project" value="UniProtKB-SubCell"/>
</dbReference>
<dbReference type="GO" id="GO:0006357">
    <property type="term" value="P:regulation of transcription by RNA polymerase II"/>
    <property type="evidence" value="ECO:0007669"/>
    <property type="project" value="TreeGrafter"/>
</dbReference>
<dbReference type="PANTHER" id="PTHR21277">
    <property type="entry name" value="TRANSCRIPTIONAL ADAPTER 1"/>
    <property type="match status" value="1"/>
</dbReference>